<comment type="similarity">
    <text evidence="1">Belongs to the thioesterase PaaI family.</text>
</comment>
<dbReference type="InterPro" id="IPR039298">
    <property type="entry name" value="ACOT13"/>
</dbReference>
<dbReference type="PANTHER" id="PTHR21660:SF1">
    <property type="entry name" value="ACYL-COENZYME A THIOESTERASE 13"/>
    <property type="match status" value="1"/>
</dbReference>
<dbReference type="Proteomes" id="UP000316252">
    <property type="component" value="Unassembled WGS sequence"/>
</dbReference>
<comment type="caution">
    <text evidence="4">The sequence shown here is derived from an EMBL/GenBank/DDBJ whole genome shotgun (WGS) entry which is preliminary data.</text>
</comment>
<feature type="domain" description="Thioesterase" evidence="3">
    <location>
        <begin position="48"/>
        <end position="126"/>
    </location>
</feature>
<dbReference type="OrthoDB" id="9813282at2"/>
<dbReference type="CDD" id="cd03443">
    <property type="entry name" value="PaaI_thioesterase"/>
    <property type="match status" value="1"/>
</dbReference>
<dbReference type="PANTHER" id="PTHR21660">
    <property type="entry name" value="THIOESTERASE SUPERFAMILY MEMBER-RELATED"/>
    <property type="match status" value="1"/>
</dbReference>
<dbReference type="InterPro" id="IPR029069">
    <property type="entry name" value="HotDog_dom_sf"/>
</dbReference>
<dbReference type="InterPro" id="IPR006683">
    <property type="entry name" value="Thioestr_dom"/>
</dbReference>
<evidence type="ECO:0000313" key="4">
    <source>
        <dbReference type="EMBL" id="TPW76638.1"/>
    </source>
</evidence>
<dbReference type="NCBIfam" id="TIGR00369">
    <property type="entry name" value="unchar_dom_1"/>
    <property type="match status" value="1"/>
</dbReference>
<dbReference type="InterPro" id="IPR003736">
    <property type="entry name" value="PAAI_dom"/>
</dbReference>
<reference evidence="4 5" key="1">
    <citation type="submission" date="2019-06" db="EMBL/GenBank/DDBJ databases">
        <authorList>
            <person name="Li F."/>
        </authorList>
    </citation>
    <scope>NUCLEOTIDE SEQUENCE [LARGE SCALE GENOMIC DNA]</scope>
    <source>
        <strain evidence="4 5">10F1D-1</strain>
    </source>
</reference>
<protein>
    <submittedName>
        <fullName evidence="4">PaaI family thioesterase</fullName>
    </submittedName>
</protein>
<evidence type="ECO:0000259" key="3">
    <source>
        <dbReference type="Pfam" id="PF03061"/>
    </source>
</evidence>
<evidence type="ECO:0000256" key="1">
    <source>
        <dbReference type="ARBA" id="ARBA00008324"/>
    </source>
</evidence>
<organism evidence="4 5">
    <name type="scientific">Schumannella soli</name>
    <dbReference type="NCBI Taxonomy" id="2590779"/>
    <lineage>
        <taxon>Bacteria</taxon>
        <taxon>Bacillati</taxon>
        <taxon>Actinomycetota</taxon>
        <taxon>Actinomycetes</taxon>
        <taxon>Micrococcales</taxon>
        <taxon>Microbacteriaceae</taxon>
        <taxon>Schumannella</taxon>
    </lineage>
</organism>
<dbReference type="AlphaFoldDB" id="A0A506Y6J9"/>
<keyword evidence="2" id="KW-0378">Hydrolase</keyword>
<keyword evidence="5" id="KW-1185">Reference proteome</keyword>
<evidence type="ECO:0000256" key="2">
    <source>
        <dbReference type="ARBA" id="ARBA00022801"/>
    </source>
</evidence>
<gene>
    <name evidence="4" type="ORF">FJ657_10355</name>
</gene>
<dbReference type="Pfam" id="PF03061">
    <property type="entry name" value="4HBT"/>
    <property type="match status" value="1"/>
</dbReference>
<proteinExistence type="inferred from homology"/>
<sequence>MEYLQRLRDRTLPAPPMGSLIDAEFAAVEPGRVVMRATPGEQHLNPLGTVHGGFVCTLLDTVAGCAAHSVLEAGVGYTSIELKVSYLRAVAPDGRPVTATGTVTKAGSRVVFVDAVAVDAEGRTVATASSSLLVLR</sequence>
<evidence type="ECO:0000313" key="5">
    <source>
        <dbReference type="Proteomes" id="UP000316252"/>
    </source>
</evidence>
<dbReference type="GO" id="GO:0047617">
    <property type="term" value="F:fatty acyl-CoA hydrolase activity"/>
    <property type="evidence" value="ECO:0007669"/>
    <property type="project" value="InterPro"/>
</dbReference>
<accession>A0A506Y6J9</accession>
<dbReference type="SUPFAM" id="SSF54637">
    <property type="entry name" value="Thioesterase/thiol ester dehydrase-isomerase"/>
    <property type="match status" value="1"/>
</dbReference>
<name>A0A506Y6J9_9MICO</name>
<dbReference type="Gene3D" id="3.10.129.10">
    <property type="entry name" value="Hotdog Thioesterase"/>
    <property type="match status" value="1"/>
</dbReference>
<dbReference type="EMBL" id="VHQG01000002">
    <property type="protein sequence ID" value="TPW76638.1"/>
    <property type="molecule type" value="Genomic_DNA"/>
</dbReference>